<proteinExistence type="predicted"/>
<protein>
    <submittedName>
        <fullName evidence="1">Uncharacterized protein</fullName>
    </submittedName>
</protein>
<name>A0A194Q153_PAPXU</name>
<reference evidence="1 2" key="1">
    <citation type="journal article" date="2015" name="Nat. Commun.">
        <title>Outbred genome sequencing and CRISPR/Cas9 gene editing in butterflies.</title>
        <authorList>
            <person name="Li X."/>
            <person name="Fan D."/>
            <person name="Zhang W."/>
            <person name="Liu G."/>
            <person name="Zhang L."/>
            <person name="Zhao L."/>
            <person name="Fang X."/>
            <person name="Chen L."/>
            <person name="Dong Y."/>
            <person name="Chen Y."/>
            <person name="Ding Y."/>
            <person name="Zhao R."/>
            <person name="Feng M."/>
            <person name="Zhu Y."/>
            <person name="Feng Y."/>
            <person name="Jiang X."/>
            <person name="Zhu D."/>
            <person name="Xiang H."/>
            <person name="Feng X."/>
            <person name="Li S."/>
            <person name="Wang J."/>
            <person name="Zhang G."/>
            <person name="Kronforst M.R."/>
            <person name="Wang W."/>
        </authorList>
    </citation>
    <scope>NUCLEOTIDE SEQUENCE [LARGE SCALE GENOMIC DNA]</scope>
    <source>
        <strain evidence="1">Ya'a_city_454_Px</strain>
        <tissue evidence="1">Whole body</tissue>
    </source>
</reference>
<dbReference type="Proteomes" id="UP000053268">
    <property type="component" value="Unassembled WGS sequence"/>
</dbReference>
<evidence type="ECO:0000313" key="1">
    <source>
        <dbReference type="EMBL" id="KPI99312.1"/>
    </source>
</evidence>
<gene>
    <name evidence="1" type="ORF">RR46_05496</name>
</gene>
<evidence type="ECO:0000313" key="2">
    <source>
        <dbReference type="Proteomes" id="UP000053268"/>
    </source>
</evidence>
<sequence>MRKRGSHTGHGSLSLHGYLPRTLSCCLAEVSWLYDALCLFHLAFIAAGAHASLPGSS</sequence>
<accession>A0A194Q153</accession>
<keyword evidence="2" id="KW-1185">Reference proteome</keyword>
<dbReference type="AlphaFoldDB" id="A0A194Q153"/>
<organism evidence="1 2">
    <name type="scientific">Papilio xuthus</name>
    <name type="common">Asian swallowtail butterfly</name>
    <dbReference type="NCBI Taxonomy" id="66420"/>
    <lineage>
        <taxon>Eukaryota</taxon>
        <taxon>Metazoa</taxon>
        <taxon>Ecdysozoa</taxon>
        <taxon>Arthropoda</taxon>
        <taxon>Hexapoda</taxon>
        <taxon>Insecta</taxon>
        <taxon>Pterygota</taxon>
        <taxon>Neoptera</taxon>
        <taxon>Endopterygota</taxon>
        <taxon>Lepidoptera</taxon>
        <taxon>Glossata</taxon>
        <taxon>Ditrysia</taxon>
        <taxon>Papilionoidea</taxon>
        <taxon>Papilionidae</taxon>
        <taxon>Papilioninae</taxon>
        <taxon>Papilio</taxon>
    </lineage>
</organism>
<dbReference type="EMBL" id="KQ459580">
    <property type="protein sequence ID" value="KPI99312.1"/>
    <property type="molecule type" value="Genomic_DNA"/>
</dbReference>